<dbReference type="SMART" id="SM01190">
    <property type="entry name" value="EMP24_GP25L"/>
    <property type="match status" value="1"/>
</dbReference>
<dbReference type="PANTHER" id="PTHR22811">
    <property type="entry name" value="TRANSMEMBRANE EMP24 DOMAIN-CONTAINING PROTEIN"/>
    <property type="match status" value="1"/>
</dbReference>
<keyword evidence="3 7" id="KW-0812">Transmembrane</keyword>
<keyword evidence="4" id="KW-0732">Signal</keyword>
<evidence type="ECO:0000256" key="4">
    <source>
        <dbReference type="ARBA" id="ARBA00022729"/>
    </source>
</evidence>
<reference evidence="9 10" key="1">
    <citation type="submission" date="2024-03" db="EMBL/GenBank/DDBJ databases">
        <title>Aureococcus anophagefferens CCMP1851 and Kratosvirus quantuckense: Draft genome of a second virus-susceptible host strain in the model system.</title>
        <authorList>
            <person name="Chase E."/>
            <person name="Truchon A.R."/>
            <person name="Schepens W."/>
            <person name="Wilhelm S.W."/>
        </authorList>
    </citation>
    <scope>NUCLEOTIDE SEQUENCE [LARGE SCALE GENOMIC DNA]</scope>
    <source>
        <strain evidence="9 10">CCMP1851</strain>
    </source>
</reference>
<gene>
    <name evidence="9" type="primary">TMED10</name>
    <name evidence="9" type="ORF">SO694_00068151</name>
</gene>
<evidence type="ECO:0000256" key="3">
    <source>
        <dbReference type="ARBA" id="ARBA00022692"/>
    </source>
</evidence>
<keyword evidence="5 7" id="KW-1133">Transmembrane helix</keyword>
<protein>
    <submittedName>
        <fullName evidence="9">Transmembrane p24 trafficking protein</fullName>
    </submittedName>
</protein>
<dbReference type="Pfam" id="PF01105">
    <property type="entry name" value="EMP24_GP25L"/>
    <property type="match status" value="1"/>
</dbReference>
<feature type="domain" description="GOLD" evidence="8">
    <location>
        <begin position="47"/>
        <end position="230"/>
    </location>
</feature>
<dbReference type="InterPro" id="IPR015720">
    <property type="entry name" value="Emp24-like"/>
</dbReference>
<dbReference type="InterPro" id="IPR009038">
    <property type="entry name" value="GOLD_dom"/>
</dbReference>
<organism evidence="9 10">
    <name type="scientific">Aureococcus anophagefferens</name>
    <name type="common">Harmful bloom alga</name>
    <dbReference type="NCBI Taxonomy" id="44056"/>
    <lineage>
        <taxon>Eukaryota</taxon>
        <taxon>Sar</taxon>
        <taxon>Stramenopiles</taxon>
        <taxon>Ochrophyta</taxon>
        <taxon>Pelagophyceae</taxon>
        <taxon>Pelagomonadales</taxon>
        <taxon>Pelagomonadaceae</taxon>
        <taxon>Aureococcus</taxon>
    </lineage>
</organism>
<evidence type="ECO:0000256" key="6">
    <source>
        <dbReference type="ARBA" id="ARBA00023136"/>
    </source>
</evidence>
<comment type="caution">
    <text evidence="9">The sequence shown here is derived from an EMBL/GenBank/DDBJ whole genome shotgun (WGS) entry which is preliminary data.</text>
</comment>
<name>A0ABR1FQ30_AURAN</name>
<keyword evidence="6 7" id="KW-0472">Membrane</keyword>
<comment type="similarity">
    <text evidence="2">Belongs to the EMP24/GP25L family.</text>
</comment>
<sequence length="235" mass="26143">MVQWTLPPARSSSRAPPVASAVMVARRRLALAALASLAHLLNAESDFVMVDVPATSKRCVGEEFPDDSLGKWSFVVMGSEKHKADPTKSSKVRVTVKNPRKKLMWSESLDFTEKTFSFTTKVPGLHKACVENHHSKPQRVSIAVDQGWGVRDYDGVSDSVFGPVEKQLDDSEHMLKDIAAEMDAAIERESDLRDASESGRDRVELFGVISMGVLFATACWQIIYLRSFFRSKKLL</sequence>
<evidence type="ECO:0000259" key="8">
    <source>
        <dbReference type="SMART" id="SM01190"/>
    </source>
</evidence>
<dbReference type="EMBL" id="JBBJCI010000293">
    <property type="protein sequence ID" value="KAK7235271.1"/>
    <property type="molecule type" value="Genomic_DNA"/>
</dbReference>
<proteinExistence type="inferred from homology"/>
<feature type="transmembrane region" description="Helical" evidence="7">
    <location>
        <begin position="205"/>
        <end position="225"/>
    </location>
</feature>
<comment type="subcellular location">
    <subcellularLocation>
        <location evidence="1">Membrane</location>
        <topology evidence="1">Single-pass type I membrane protein</topology>
    </subcellularLocation>
</comment>
<evidence type="ECO:0000256" key="2">
    <source>
        <dbReference type="ARBA" id="ARBA00007104"/>
    </source>
</evidence>
<evidence type="ECO:0000256" key="7">
    <source>
        <dbReference type="SAM" id="Phobius"/>
    </source>
</evidence>
<evidence type="ECO:0000313" key="9">
    <source>
        <dbReference type="EMBL" id="KAK7235271.1"/>
    </source>
</evidence>
<dbReference type="Proteomes" id="UP001363151">
    <property type="component" value="Unassembled WGS sequence"/>
</dbReference>
<accession>A0ABR1FQ30</accession>
<evidence type="ECO:0000256" key="5">
    <source>
        <dbReference type="ARBA" id="ARBA00022989"/>
    </source>
</evidence>
<evidence type="ECO:0000313" key="10">
    <source>
        <dbReference type="Proteomes" id="UP001363151"/>
    </source>
</evidence>
<evidence type="ECO:0000256" key="1">
    <source>
        <dbReference type="ARBA" id="ARBA00004479"/>
    </source>
</evidence>
<keyword evidence="10" id="KW-1185">Reference proteome</keyword>